<dbReference type="InterPro" id="IPR016181">
    <property type="entry name" value="Acyl_CoA_acyltransferase"/>
</dbReference>
<dbReference type="PROSITE" id="PS51186">
    <property type="entry name" value="GNAT"/>
    <property type="match status" value="1"/>
</dbReference>
<dbReference type="CDD" id="cd04301">
    <property type="entry name" value="NAT_SF"/>
    <property type="match status" value="1"/>
</dbReference>
<dbReference type="Proteomes" id="UP000215005">
    <property type="component" value="Chromosome"/>
</dbReference>
<name>A0A223SCT2_9ACTN</name>
<keyword evidence="3" id="KW-1185">Reference proteome</keyword>
<keyword evidence="2" id="KW-0808">Transferase</keyword>
<dbReference type="KEGG" id="ngv:CDO52_26705"/>
<organism evidence="2 3">
    <name type="scientific">Nocardiopsis gilva YIM 90087</name>
    <dbReference type="NCBI Taxonomy" id="1235441"/>
    <lineage>
        <taxon>Bacteria</taxon>
        <taxon>Bacillati</taxon>
        <taxon>Actinomycetota</taxon>
        <taxon>Actinomycetes</taxon>
        <taxon>Streptosporangiales</taxon>
        <taxon>Nocardiopsidaceae</taxon>
        <taxon>Nocardiopsis</taxon>
    </lineage>
</organism>
<dbReference type="OrthoDB" id="3239945at2"/>
<feature type="domain" description="N-acetyltransferase" evidence="1">
    <location>
        <begin position="4"/>
        <end position="199"/>
    </location>
</feature>
<dbReference type="RefSeq" id="WP_026125741.1">
    <property type="nucleotide sequence ID" value="NZ_ANBG01000164.1"/>
</dbReference>
<dbReference type="InterPro" id="IPR000182">
    <property type="entry name" value="GNAT_dom"/>
</dbReference>
<evidence type="ECO:0000259" key="1">
    <source>
        <dbReference type="PROSITE" id="PS51186"/>
    </source>
</evidence>
<dbReference type="GO" id="GO:0016747">
    <property type="term" value="F:acyltransferase activity, transferring groups other than amino-acyl groups"/>
    <property type="evidence" value="ECO:0007669"/>
    <property type="project" value="InterPro"/>
</dbReference>
<protein>
    <submittedName>
        <fullName evidence="2">N-acetyltransferase</fullName>
    </submittedName>
</protein>
<dbReference type="Gene3D" id="3.40.630.30">
    <property type="match status" value="1"/>
</dbReference>
<evidence type="ECO:0000313" key="2">
    <source>
        <dbReference type="EMBL" id="ASU85912.1"/>
    </source>
</evidence>
<dbReference type="AlphaFoldDB" id="A0A223SCT2"/>
<gene>
    <name evidence="2" type="ORF">CDO52_26705</name>
</gene>
<dbReference type="Pfam" id="PF00583">
    <property type="entry name" value="Acetyltransf_1"/>
    <property type="match status" value="1"/>
</dbReference>
<sequence length="199" mass="21967">MTVISIEPATPDRWEDLQQLFGPTGAYGHCWCVYFRRRAKDFTGSVSCSPPERGASNHETLKRVTLDGKVPGLIAYEDARPCGWVSVAPREDFIRLSRSRSLRPVDPNEPGVWSLVCFWLPPRRRRKGMGSRLLIAAIDHARACGGRVLEAYPIDTAGGRAPSAEVYTGTVRMFQKAGFTCTAHPVSGRPIARLALKEG</sequence>
<evidence type="ECO:0000313" key="3">
    <source>
        <dbReference type="Proteomes" id="UP000215005"/>
    </source>
</evidence>
<accession>A0A223SCT2</accession>
<proteinExistence type="predicted"/>
<dbReference type="SUPFAM" id="SSF55729">
    <property type="entry name" value="Acyl-CoA N-acyltransferases (Nat)"/>
    <property type="match status" value="1"/>
</dbReference>
<reference evidence="2 3" key="1">
    <citation type="submission" date="2017-08" db="EMBL/GenBank/DDBJ databases">
        <title>The complete genome sequence of Nocardiopsis gilva YIM 90087.</title>
        <authorList>
            <person name="Yin M."/>
            <person name="Tang S."/>
        </authorList>
    </citation>
    <scope>NUCLEOTIDE SEQUENCE [LARGE SCALE GENOMIC DNA]</scope>
    <source>
        <strain evidence="2 3">YIM 90087</strain>
    </source>
</reference>
<dbReference type="EMBL" id="CP022753">
    <property type="protein sequence ID" value="ASU85912.1"/>
    <property type="molecule type" value="Genomic_DNA"/>
</dbReference>